<comment type="caution">
    <text evidence="3">The sequence shown here is derived from an EMBL/GenBank/DDBJ whole genome shotgun (WGS) entry which is preliminary data.</text>
</comment>
<proteinExistence type="predicted"/>
<reference evidence="4" key="1">
    <citation type="journal article" date="2019" name="Int. J. Syst. Evol. Microbiol.">
        <title>The Global Catalogue of Microorganisms (GCM) 10K type strain sequencing project: providing services to taxonomists for standard genome sequencing and annotation.</title>
        <authorList>
            <consortium name="The Broad Institute Genomics Platform"/>
            <consortium name="The Broad Institute Genome Sequencing Center for Infectious Disease"/>
            <person name="Wu L."/>
            <person name="Ma J."/>
        </authorList>
    </citation>
    <scope>NUCLEOTIDE SEQUENCE [LARGE SCALE GENOMIC DNA]</scope>
    <source>
        <strain evidence="4">CCUG 60527</strain>
    </source>
</reference>
<sequence>MNQSPDKNNKLLYFLILILFGLSLFSYKKHSDYQRLNKAFIDEKVALQEELDEIIADYKDLSVKKKELSKRLIREVNKIIALRDSVKKLETNNFDLIRKYRRQVATLERQNRILFNKVDSLNMLNKELEEAKLAVTRELSLQDSISKQLATRNDSLLKYAEGLQAKINYAGALKAENIVVTALKERSSGRLTSTTRSSRTDAFRVNFKLPENEFTIPGSKTIHVQIHDLDKNVIAAEDVTKLENGLEIEYSDEIKANYDNNELNVMSLTLVNRDAIKSGEYIVNVFVDGVFSGNTSVKLK</sequence>
<evidence type="ECO:0000313" key="4">
    <source>
        <dbReference type="Proteomes" id="UP001597062"/>
    </source>
</evidence>
<evidence type="ECO:0000313" key="3">
    <source>
        <dbReference type="EMBL" id="MFD0992214.1"/>
    </source>
</evidence>
<keyword evidence="2" id="KW-0812">Transmembrane</keyword>
<feature type="coiled-coil region" evidence="1">
    <location>
        <begin position="97"/>
        <end position="138"/>
    </location>
</feature>
<gene>
    <name evidence="3" type="ORF">ACFQ1U_03265</name>
</gene>
<dbReference type="Proteomes" id="UP001597062">
    <property type="component" value="Unassembled WGS sequence"/>
</dbReference>
<dbReference type="RefSeq" id="WP_386105272.1">
    <property type="nucleotide sequence ID" value="NZ_JBHTJR010000020.1"/>
</dbReference>
<name>A0ABW3JP33_9FLAO</name>
<evidence type="ECO:0008006" key="5">
    <source>
        <dbReference type="Google" id="ProtNLM"/>
    </source>
</evidence>
<keyword evidence="2" id="KW-0472">Membrane</keyword>
<protein>
    <recommendedName>
        <fullName evidence="5">Chromosome partitioning protein ParA</fullName>
    </recommendedName>
</protein>
<feature type="coiled-coil region" evidence="1">
    <location>
        <begin position="37"/>
        <end position="71"/>
    </location>
</feature>
<dbReference type="EMBL" id="JBHTJR010000020">
    <property type="protein sequence ID" value="MFD0992214.1"/>
    <property type="molecule type" value="Genomic_DNA"/>
</dbReference>
<accession>A0ABW3JP33</accession>
<keyword evidence="4" id="KW-1185">Reference proteome</keyword>
<organism evidence="3 4">
    <name type="scientific">Tenacibaculum geojense</name>
    <dbReference type="NCBI Taxonomy" id="915352"/>
    <lineage>
        <taxon>Bacteria</taxon>
        <taxon>Pseudomonadati</taxon>
        <taxon>Bacteroidota</taxon>
        <taxon>Flavobacteriia</taxon>
        <taxon>Flavobacteriales</taxon>
        <taxon>Flavobacteriaceae</taxon>
        <taxon>Tenacibaculum</taxon>
    </lineage>
</organism>
<keyword evidence="1" id="KW-0175">Coiled coil</keyword>
<keyword evidence="2" id="KW-1133">Transmembrane helix</keyword>
<evidence type="ECO:0000256" key="1">
    <source>
        <dbReference type="SAM" id="Coils"/>
    </source>
</evidence>
<feature type="transmembrane region" description="Helical" evidence="2">
    <location>
        <begin position="12"/>
        <end position="28"/>
    </location>
</feature>
<evidence type="ECO:0000256" key="2">
    <source>
        <dbReference type="SAM" id="Phobius"/>
    </source>
</evidence>